<dbReference type="EMBL" id="GBXM01090437">
    <property type="protein sequence ID" value="JAH18140.1"/>
    <property type="molecule type" value="Transcribed_RNA"/>
</dbReference>
<dbReference type="AlphaFoldDB" id="A0A0E9QPH2"/>
<accession>A0A0E9QPH2</accession>
<reference evidence="1" key="2">
    <citation type="journal article" date="2015" name="Fish Shellfish Immunol.">
        <title>Early steps in the European eel (Anguilla anguilla)-Vibrio vulnificus interaction in the gills: Role of the RtxA13 toxin.</title>
        <authorList>
            <person name="Callol A."/>
            <person name="Pajuelo D."/>
            <person name="Ebbesson L."/>
            <person name="Teles M."/>
            <person name="MacKenzie S."/>
            <person name="Amaro C."/>
        </authorList>
    </citation>
    <scope>NUCLEOTIDE SEQUENCE</scope>
</reference>
<evidence type="ECO:0000313" key="1">
    <source>
        <dbReference type="EMBL" id="JAH18140.1"/>
    </source>
</evidence>
<reference evidence="1" key="1">
    <citation type="submission" date="2014-11" db="EMBL/GenBank/DDBJ databases">
        <authorList>
            <person name="Amaro Gonzalez C."/>
        </authorList>
    </citation>
    <scope>NUCLEOTIDE SEQUENCE</scope>
</reference>
<protein>
    <submittedName>
        <fullName evidence="1">Uncharacterized protein</fullName>
    </submittedName>
</protein>
<proteinExistence type="predicted"/>
<sequence>MTEGSGSLYQYIHISPKEEFLNHTPRLRKEIYFREKMYFCLMRD</sequence>
<organism evidence="1">
    <name type="scientific">Anguilla anguilla</name>
    <name type="common">European freshwater eel</name>
    <name type="synonym">Muraena anguilla</name>
    <dbReference type="NCBI Taxonomy" id="7936"/>
    <lineage>
        <taxon>Eukaryota</taxon>
        <taxon>Metazoa</taxon>
        <taxon>Chordata</taxon>
        <taxon>Craniata</taxon>
        <taxon>Vertebrata</taxon>
        <taxon>Euteleostomi</taxon>
        <taxon>Actinopterygii</taxon>
        <taxon>Neopterygii</taxon>
        <taxon>Teleostei</taxon>
        <taxon>Anguilliformes</taxon>
        <taxon>Anguillidae</taxon>
        <taxon>Anguilla</taxon>
    </lineage>
</organism>
<name>A0A0E9QPH2_ANGAN</name>
<dbReference type="EMBL" id="GBXM01108432">
    <property type="protein sequence ID" value="JAH00145.1"/>
    <property type="molecule type" value="Transcribed_RNA"/>
</dbReference>